<keyword evidence="8" id="KW-0347">Helicase</keyword>
<dbReference type="GO" id="GO:0043139">
    <property type="term" value="F:5'-3' DNA helicase activity"/>
    <property type="evidence" value="ECO:0007669"/>
    <property type="project" value="UniProtKB-EC"/>
</dbReference>
<dbReference type="Pfam" id="PF13307">
    <property type="entry name" value="Helicase_C_2"/>
    <property type="match status" value="1"/>
</dbReference>
<dbReference type="PROSITE" id="PS51193">
    <property type="entry name" value="HELICASE_ATP_BIND_2"/>
    <property type="match status" value="1"/>
</dbReference>
<evidence type="ECO:0000313" key="8">
    <source>
        <dbReference type="EMBL" id="VAW57838.1"/>
    </source>
</evidence>
<feature type="domain" description="Helicase ATP-binding" evidence="7">
    <location>
        <begin position="13"/>
        <end position="288"/>
    </location>
</feature>
<evidence type="ECO:0000256" key="5">
    <source>
        <dbReference type="ARBA" id="ARBA00044969"/>
    </source>
</evidence>
<dbReference type="InterPro" id="IPR006555">
    <property type="entry name" value="ATP-dep_Helicase_C"/>
</dbReference>
<keyword evidence="2" id="KW-0547">Nucleotide-binding</keyword>
<reference evidence="8" key="1">
    <citation type="submission" date="2018-06" db="EMBL/GenBank/DDBJ databases">
        <authorList>
            <person name="Zhirakovskaya E."/>
        </authorList>
    </citation>
    <scope>NUCLEOTIDE SEQUENCE</scope>
</reference>
<dbReference type="InterPro" id="IPR011545">
    <property type="entry name" value="DEAD/DEAH_box_helicase_dom"/>
</dbReference>
<gene>
    <name evidence="8" type="ORF">MNBD_GAMMA07-439</name>
</gene>
<evidence type="ECO:0000256" key="6">
    <source>
        <dbReference type="ARBA" id="ARBA00048954"/>
    </source>
</evidence>
<comment type="cofactor">
    <cofactor evidence="1">
        <name>[4Fe-4S] cluster</name>
        <dbReference type="ChEBI" id="CHEBI:49883"/>
    </cofactor>
</comment>
<dbReference type="InterPro" id="IPR014013">
    <property type="entry name" value="Helic_SF1/SF2_ATP-bd_DinG/Rad3"/>
</dbReference>
<dbReference type="PANTHER" id="PTHR11472:SF34">
    <property type="entry name" value="REGULATOR OF TELOMERE ELONGATION HELICASE 1"/>
    <property type="match status" value="1"/>
</dbReference>
<dbReference type="SMART" id="SM00491">
    <property type="entry name" value="HELICc2"/>
    <property type="match status" value="1"/>
</dbReference>
<dbReference type="Pfam" id="PF00270">
    <property type="entry name" value="DEAD"/>
    <property type="match status" value="1"/>
</dbReference>
<name>A0A3B0WPB4_9ZZZZ</name>
<evidence type="ECO:0000256" key="4">
    <source>
        <dbReference type="ARBA" id="ARBA00022840"/>
    </source>
</evidence>
<accession>A0A3B0WPB4</accession>
<organism evidence="8">
    <name type="scientific">hydrothermal vent metagenome</name>
    <dbReference type="NCBI Taxonomy" id="652676"/>
    <lineage>
        <taxon>unclassified sequences</taxon>
        <taxon>metagenomes</taxon>
        <taxon>ecological metagenomes</taxon>
    </lineage>
</organism>
<dbReference type="PANTHER" id="PTHR11472">
    <property type="entry name" value="DNA REPAIR DEAD HELICASE RAD3/XP-D SUBFAMILY MEMBER"/>
    <property type="match status" value="1"/>
</dbReference>
<dbReference type="Gene3D" id="3.40.50.300">
    <property type="entry name" value="P-loop containing nucleotide triphosphate hydrolases"/>
    <property type="match status" value="2"/>
</dbReference>
<dbReference type="InterPro" id="IPR014001">
    <property type="entry name" value="Helicase_ATP-bd"/>
</dbReference>
<dbReference type="SMART" id="SM00487">
    <property type="entry name" value="DEXDc"/>
    <property type="match status" value="1"/>
</dbReference>
<dbReference type="InterPro" id="IPR027417">
    <property type="entry name" value="P-loop_NTPase"/>
</dbReference>
<evidence type="ECO:0000259" key="7">
    <source>
        <dbReference type="PROSITE" id="PS51193"/>
    </source>
</evidence>
<dbReference type="GO" id="GO:0005524">
    <property type="term" value="F:ATP binding"/>
    <property type="evidence" value="ECO:0007669"/>
    <property type="project" value="UniProtKB-KW"/>
</dbReference>
<evidence type="ECO:0000256" key="3">
    <source>
        <dbReference type="ARBA" id="ARBA00022801"/>
    </source>
</evidence>
<dbReference type="AlphaFoldDB" id="A0A3B0WPB4"/>
<dbReference type="EMBL" id="UOFF01000469">
    <property type="protein sequence ID" value="VAW57838.1"/>
    <property type="molecule type" value="Genomic_DNA"/>
</dbReference>
<dbReference type="GO" id="GO:0003676">
    <property type="term" value="F:nucleic acid binding"/>
    <property type="evidence" value="ECO:0007669"/>
    <property type="project" value="InterPro"/>
</dbReference>
<keyword evidence="4" id="KW-0067">ATP-binding</keyword>
<evidence type="ECO:0000256" key="1">
    <source>
        <dbReference type="ARBA" id="ARBA00001966"/>
    </source>
</evidence>
<sequence>MQKSAELLSDNGVFADMLDGFTARAGQQALSTAIENVIKKQKVLVAEAGTGIGKTFAYLVPAIMSNKKVIISTGTRHLQDQLFHTDIPLVKKALKVDLPCALLKGRANYLCHYRLNTAHQQTFLTRETQDHLAKIRQWSKATFSGDLAEMSEISEDARVWPIVTSTADNCLGSECSDWSDCYVVKARKEAQDADIVVVNHHLLLADMAIKEEGFGELLPAAETFIIDEAHQLPDVAARFFGQSCSSRQINNLISDCITEQMTGAPDMPVIRDICDELKTKLSEFRLAFGEGSTRDGWDKIKYKPALSLASEELVSTLKELKDGLEKAAERSKGLEKCFTRCDELYIAFNDYGESADADTPSIYWYETFGKGFVLNATPLDIAGLFKQQRKALFGSWIFTSATLEVGQDFGHFAKRLGLEEYEKGNWNSPFDYQQQSLLYLPDALPEPSAINYTEKLIEKALPVLQASQGRAFLLFTSYRALNEAVKLLERKFDYPLLIQGKLPKHQLLKKFRELGNAVLLGTGSFWEGVDVRGEALSCVIIDKLPFASPGDPVMQARLDGIRKQGGNPFMDFQLPQAVIALKQGAGRLIRDMNDYGVLMIGDNRLRTKPYGKVFIQSLPDMPQSKRIEDVDAFYASWIDETVTESATT</sequence>
<dbReference type="SUPFAM" id="SSF52540">
    <property type="entry name" value="P-loop containing nucleoside triphosphate hydrolases"/>
    <property type="match status" value="2"/>
</dbReference>
<dbReference type="InterPro" id="IPR045028">
    <property type="entry name" value="DinG/Rad3-like"/>
</dbReference>
<comment type="catalytic activity">
    <reaction evidence="6">
        <text>ATP + H2O = ADP + phosphate + H(+)</text>
        <dbReference type="Rhea" id="RHEA:13065"/>
        <dbReference type="ChEBI" id="CHEBI:15377"/>
        <dbReference type="ChEBI" id="CHEBI:15378"/>
        <dbReference type="ChEBI" id="CHEBI:30616"/>
        <dbReference type="ChEBI" id="CHEBI:43474"/>
        <dbReference type="ChEBI" id="CHEBI:456216"/>
        <dbReference type="EC" id="5.6.2.3"/>
    </reaction>
</comment>
<dbReference type="GO" id="GO:0016818">
    <property type="term" value="F:hydrolase activity, acting on acid anhydrides, in phosphorus-containing anhydrides"/>
    <property type="evidence" value="ECO:0007669"/>
    <property type="project" value="InterPro"/>
</dbReference>
<dbReference type="GO" id="GO:0006281">
    <property type="term" value="P:DNA repair"/>
    <property type="evidence" value="ECO:0007669"/>
    <property type="project" value="TreeGrafter"/>
</dbReference>
<dbReference type="EC" id="5.6.2.3" evidence="5"/>
<proteinExistence type="predicted"/>
<keyword evidence="3" id="KW-0378">Hydrolase</keyword>
<protein>
    <recommendedName>
        <fullName evidence="5">DNA 5'-3' helicase</fullName>
        <ecNumber evidence="5">5.6.2.3</ecNumber>
    </recommendedName>
</protein>
<evidence type="ECO:0000256" key="2">
    <source>
        <dbReference type="ARBA" id="ARBA00022741"/>
    </source>
</evidence>